<reference evidence="1" key="1">
    <citation type="journal article" date="2021" name="Proc. Natl. Acad. Sci. U.S.A.">
        <title>A Catalog of Tens of Thousands of Viruses from Human Metagenomes Reveals Hidden Associations with Chronic Diseases.</title>
        <authorList>
            <person name="Tisza M.J."/>
            <person name="Buck C.B."/>
        </authorList>
    </citation>
    <scope>NUCLEOTIDE SEQUENCE</scope>
    <source>
        <strain evidence="1">Ctsf32</strain>
    </source>
</reference>
<protein>
    <submittedName>
        <fullName evidence="1">Uncharacterized protein</fullName>
    </submittedName>
</protein>
<evidence type="ECO:0000313" key="1">
    <source>
        <dbReference type="EMBL" id="DAD71448.1"/>
    </source>
</evidence>
<dbReference type="EMBL" id="BK015882">
    <property type="protein sequence ID" value="DAD71448.1"/>
    <property type="molecule type" value="Genomic_DNA"/>
</dbReference>
<dbReference type="InterPro" id="IPR012674">
    <property type="entry name" value="Calycin"/>
</dbReference>
<proteinExistence type="predicted"/>
<accession>A0A8S5LNJ1</accession>
<name>A0A8S5LNJ1_9CAUD</name>
<organism evidence="1">
    <name type="scientific">Siphoviridae sp. ctsf32</name>
    <dbReference type="NCBI Taxonomy" id="2827594"/>
    <lineage>
        <taxon>Viruses</taxon>
        <taxon>Duplodnaviria</taxon>
        <taxon>Heunggongvirae</taxon>
        <taxon>Uroviricota</taxon>
        <taxon>Caudoviricetes</taxon>
    </lineage>
</organism>
<dbReference type="Gene3D" id="2.40.128.20">
    <property type="match status" value="1"/>
</dbReference>
<sequence>MLIYEKDSALKFILEQGAQENLDLSSPDITLTKESGKVEILIGSKAIDTNGALQVTPTTANITAGGSTVKLTASNVTGTLKCNKKSEGSTSTGLTRTISGHEITVTANTNATAGTWIYTVSDDNDSVDVTFTVTSATEP</sequence>